<dbReference type="PANTHER" id="PTHR30446">
    <property type="entry name" value="RECOMBINATION PROTEIN RECR"/>
    <property type="match status" value="1"/>
</dbReference>
<dbReference type="SMART" id="SM00493">
    <property type="entry name" value="TOPRIM"/>
    <property type="match status" value="1"/>
</dbReference>
<dbReference type="STRING" id="520764.AN618_14670"/>
<evidence type="ECO:0000256" key="5">
    <source>
        <dbReference type="ARBA" id="ARBA00023172"/>
    </source>
</evidence>
<keyword evidence="3 7" id="KW-0863">Zinc-finger</keyword>
<evidence type="ECO:0000256" key="7">
    <source>
        <dbReference type="HAMAP-Rule" id="MF_00017"/>
    </source>
</evidence>
<dbReference type="HAMAP" id="MF_00017">
    <property type="entry name" value="RecR"/>
    <property type="match status" value="1"/>
</dbReference>
<dbReference type="InterPro" id="IPR006171">
    <property type="entry name" value="TOPRIM_dom"/>
</dbReference>
<dbReference type="NCBIfam" id="TIGR00615">
    <property type="entry name" value="recR"/>
    <property type="match status" value="1"/>
</dbReference>
<gene>
    <name evidence="7 9" type="primary">recR</name>
    <name evidence="9" type="ORF">AN618_14670</name>
</gene>
<dbReference type="PROSITE" id="PS01300">
    <property type="entry name" value="RECR"/>
    <property type="match status" value="1"/>
</dbReference>
<protein>
    <recommendedName>
        <fullName evidence="7">Recombination protein RecR</fullName>
    </recommendedName>
</protein>
<evidence type="ECO:0000313" key="10">
    <source>
        <dbReference type="Proteomes" id="UP000070427"/>
    </source>
</evidence>
<dbReference type="InParanoid" id="A0A140L818"/>
<dbReference type="Pfam" id="PF21176">
    <property type="entry name" value="RecR_HhH"/>
    <property type="match status" value="1"/>
</dbReference>
<dbReference type="Gene3D" id="3.30.60.80">
    <property type="match status" value="1"/>
</dbReference>
<organism evidence="9 10">
    <name type="scientific">Fervidicola ferrireducens</name>
    <dbReference type="NCBI Taxonomy" id="520764"/>
    <lineage>
        <taxon>Bacteria</taxon>
        <taxon>Bacillati</taxon>
        <taxon>Bacillota</taxon>
        <taxon>Clostridia</taxon>
        <taxon>Thermosediminibacterales</taxon>
        <taxon>Thermosediminibacteraceae</taxon>
        <taxon>Fervidicola</taxon>
    </lineage>
</organism>
<dbReference type="Gene3D" id="6.10.250.240">
    <property type="match status" value="1"/>
</dbReference>
<dbReference type="RefSeq" id="WP_066353546.1">
    <property type="nucleotide sequence ID" value="NZ_LOED01000017.1"/>
</dbReference>
<keyword evidence="1 7" id="KW-0479">Metal-binding</keyword>
<dbReference type="EMBL" id="LOED01000017">
    <property type="protein sequence ID" value="KXG76693.1"/>
    <property type="molecule type" value="Genomic_DNA"/>
</dbReference>
<evidence type="ECO:0000313" key="9">
    <source>
        <dbReference type="EMBL" id="KXG76693.1"/>
    </source>
</evidence>
<dbReference type="OrthoDB" id="9802672at2"/>
<dbReference type="PANTHER" id="PTHR30446:SF0">
    <property type="entry name" value="RECOMBINATION PROTEIN RECR"/>
    <property type="match status" value="1"/>
</dbReference>
<sequence length="198" mass="21726">MAYYAQPIARLIDELSRLPGIGPKTAQRLTFYILKMPKERVTNLVQAIADAKESIVYCSVCGNFTDVDPCSICSAPHRDRTTIMVVEEPKDVVAVEKTRDYKGLYHVLHGVISPLEGIGPDDIRIKELLARVSSGVKEVIIATNPDVEGEATALYIARLLKPLGLKVTRIAHGIPVGGDLDYADEITLAKALEGRREM</sequence>
<evidence type="ECO:0000256" key="2">
    <source>
        <dbReference type="ARBA" id="ARBA00022763"/>
    </source>
</evidence>
<dbReference type="GO" id="GO:0006281">
    <property type="term" value="P:DNA repair"/>
    <property type="evidence" value="ECO:0007669"/>
    <property type="project" value="UniProtKB-UniRule"/>
</dbReference>
<evidence type="ECO:0000256" key="3">
    <source>
        <dbReference type="ARBA" id="ARBA00022771"/>
    </source>
</evidence>
<evidence type="ECO:0000256" key="4">
    <source>
        <dbReference type="ARBA" id="ARBA00022833"/>
    </source>
</evidence>
<keyword evidence="5 7" id="KW-0233">DNA recombination</keyword>
<keyword evidence="10" id="KW-1185">Reference proteome</keyword>
<keyword evidence="6 7" id="KW-0234">DNA repair</keyword>
<dbReference type="SUPFAM" id="SSF111304">
    <property type="entry name" value="Recombination protein RecR"/>
    <property type="match status" value="1"/>
</dbReference>
<feature type="zinc finger region" description="C4-type" evidence="7">
    <location>
        <begin position="58"/>
        <end position="73"/>
    </location>
</feature>
<dbReference type="GO" id="GO:0006310">
    <property type="term" value="P:DNA recombination"/>
    <property type="evidence" value="ECO:0007669"/>
    <property type="project" value="UniProtKB-UniRule"/>
</dbReference>
<dbReference type="GO" id="GO:0003677">
    <property type="term" value="F:DNA binding"/>
    <property type="evidence" value="ECO:0007669"/>
    <property type="project" value="UniProtKB-UniRule"/>
</dbReference>
<dbReference type="FunCoup" id="A0A140L818">
    <property type="interactions" value="256"/>
</dbReference>
<dbReference type="Gene3D" id="3.40.1360.10">
    <property type="match status" value="1"/>
</dbReference>
<keyword evidence="2 7" id="KW-0227">DNA damage</keyword>
<comment type="similarity">
    <text evidence="7">Belongs to the RecR family.</text>
</comment>
<dbReference type="InterPro" id="IPR034137">
    <property type="entry name" value="TOPRIM_RecR"/>
</dbReference>
<dbReference type="PROSITE" id="PS50880">
    <property type="entry name" value="TOPRIM"/>
    <property type="match status" value="1"/>
</dbReference>
<dbReference type="Pfam" id="PF02132">
    <property type="entry name" value="RecR_ZnF"/>
    <property type="match status" value="1"/>
</dbReference>
<dbReference type="Pfam" id="PF13662">
    <property type="entry name" value="Toprim_4"/>
    <property type="match status" value="1"/>
</dbReference>
<dbReference type="AlphaFoldDB" id="A0A140L818"/>
<dbReference type="InterPro" id="IPR000093">
    <property type="entry name" value="DNA_Rcmb_RecR"/>
</dbReference>
<dbReference type="InterPro" id="IPR015967">
    <property type="entry name" value="Rcmb_RecR_Znf"/>
</dbReference>
<feature type="domain" description="Toprim" evidence="8">
    <location>
        <begin position="81"/>
        <end position="175"/>
    </location>
</feature>
<dbReference type="SMART" id="SM00278">
    <property type="entry name" value="HhH1"/>
    <property type="match status" value="1"/>
</dbReference>
<dbReference type="Pfam" id="PF21175">
    <property type="entry name" value="RecR_C"/>
    <property type="match status" value="1"/>
</dbReference>
<dbReference type="GO" id="GO:0008270">
    <property type="term" value="F:zinc ion binding"/>
    <property type="evidence" value="ECO:0007669"/>
    <property type="project" value="UniProtKB-KW"/>
</dbReference>
<comment type="function">
    <text evidence="7">May play a role in DNA repair. It seems to be involved in an RecBC-independent recombinational process of DNA repair. It may act with RecF and RecO.</text>
</comment>
<evidence type="ECO:0000256" key="6">
    <source>
        <dbReference type="ARBA" id="ARBA00023204"/>
    </source>
</evidence>
<proteinExistence type="inferred from homology"/>
<name>A0A140L818_9FIRM</name>
<dbReference type="Proteomes" id="UP000070427">
    <property type="component" value="Unassembled WGS sequence"/>
</dbReference>
<dbReference type="Gene3D" id="1.10.8.420">
    <property type="entry name" value="RecR Domain 1"/>
    <property type="match status" value="1"/>
</dbReference>
<accession>A0A140L818</accession>
<keyword evidence="4 7" id="KW-0862">Zinc</keyword>
<dbReference type="InterPro" id="IPR023627">
    <property type="entry name" value="Rcmb_RecR"/>
</dbReference>
<reference evidence="9 10" key="1">
    <citation type="submission" date="2015-12" db="EMBL/GenBank/DDBJ databases">
        <title>Draft genome sequnece of Fervidicola ferrireducens strain Y170.</title>
        <authorList>
            <person name="Patel B.K."/>
        </authorList>
    </citation>
    <scope>NUCLEOTIDE SEQUENCE [LARGE SCALE GENOMIC DNA]</scope>
    <source>
        <strain evidence="9 10">Y170</strain>
    </source>
</reference>
<comment type="caution">
    <text evidence="9">The sequence shown here is derived from an EMBL/GenBank/DDBJ whole genome shotgun (WGS) entry which is preliminary data.</text>
</comment>
<evidence type="ECO:0000256" key="1">
    <source>
        <dbReference type="ARBA" id="ARBA00022723"/>
    </source>
</evidence>
<evidence type="ECO:0000259" key="8">
    <source>
        <dbReference type="PROSITE" id="PS50880"/>
    </source>
</evidence>
<dbReference type="PATRIC" id="fig|520764.3.peg.1581"/>
<dbReference type="CDD" id="cd01025">
    <property type="entry name" value="TOPRIM_recR"/>
    <property type="match status" value="1"/>
</dbReference>
<dbReference type="InterPro" id="IPR003583">
    <property type="entry name" value="Hlx-hairpin-Hlx_DNA-bd_motif"/>
</dbReference>